<gene>
    <name evidence="1" type="ORF">ACFPN6_28130</name>
</gene>
<reference evidence="2" key="1">
    <citation type="journal article" date="2019" name="Int. J. Syst. Evol. Microbiol.">
        <title>The Global Catalogue of Microorganisms (GCM) 10K type strain sequencing project: providing services to taxonomists for standard genome sequencing and annotation.</title>
        <authorList>
            <consortium name="The Broad Institute Genomics Platform"/>
            <consortium name="The Broad Institute Genome Sequencing Center for Infectious Disease"/>
            <person name="Wu L."/>
            <person name="Ma J."/>
        </authorList>
    </citation>
    <scope>NUCLEOTIDE SEQUENCE [LARGE SCALE GENOMIC DNA]</scope>
    <source>
        <strain evidence="2">CCM 8479</strain>
    </source>
</reference>
<dbReference type="Proteomes" id="UP001596156">
    <property type="component" value="Unassembled WGS sequence"/>
</dbReference>
<dbReference type="RefSeq" id="WP_351713300.1">
    <property type="nucleotide sequence ID" value="NZ_BAAASS010000002.1"/>
</dbReference>
<dbReference type="EMBL" id="JBHSKL010000040">
    <property type="protein sequence ID" value="MFC5228370.1"/>
    <property type="molecule type" value="Genomic_DNA"/>
</dbReference>
<dbReference type="InterPro" id="IPR036691">
    <property type="entry name" value="Endo/exonu/phosph_ase_sf"/>
</dbReference>
<evidence type="ECO:0000313" key="2">
    <source>
        <dbReference type="Proteomes" id="UP001596156"/>
    </source>
</evidence>
<proteinExistence type="predicted"/>
<accession>A0ABW0DGN6</accession>
<organism evidence="1 2">
    <name type="scientific">Streptomyces fimbriatus</name>
    <dbReference type="NCBI Taxonomy" id="68197"/>
    <lineage>
        <taxon>Bacteria</taxon>
        <taxon>Bacillati</taxon>
        <taxon>Actinomycetota</taxon>
        <taxon>Actinomycetes</taxon>
        <taxon>Kitasatosporales</taxon>
        <taxon>Streptomycetaceae</taxon>
        <taxon>Streptomyces</taxon>
    </lineage>
</organism>
<dbReference type="Gene3D" id="3.60.10.10">
    <property type="entry name" value="Endonuclease/exonuclease/phosphatase"/>
    <property type="match status" value="1"/>
</dbReference>
<name>A0ABW0DGN6_STRFI</name>
<comment type="caution">
    <text evidence="1">The sequence shown here is derived from an EMBL/GenBank/DDBJ whole genome shotgun (WGS) entry which is preliminary data.</text>
</comment>
<evidence type="ECO:0000313" key="1">
    <source>
        <dbReference type="EMBL" id="MFC5228370.1"/>
    </source>
</evidence>
<sequence length="50" mass="5497">MLRRAGHARPAVWTNEVVKETSAPWTVSSRGTDHTYTNLSDHCPVIGYAG</sequence>
<protein>
    <submittedName>
        <fullName evidence="1">Uncharacterized protein</fullName>
    </submittedName>
</protein>
<keyword evidence="2" id="KW-1185">Reference proteome</keyword>